<dbReference type="AlphaFoldDB" id="A0A381YP62"/>
<sequence>WHRENINSILNNNPSNGVYFIRLQPDQESRQTKKITIL</sequence>
<evidence type="ECO:0008006" key="2">
    <source>
        <dbReference type="Google" id="ProtNLM"/>
    </source>
</evidence>
<feature type="non-terminal residue" evidence="1">
    <location>
        <position position="38"/>
    </location>
</feature>
<dbReference type="EMBL" id="UINC01018691">
    <property type="protein sequence ID" value="SVA78734.1"/>
    <property type="molecule type" value="Genomic_DNA"/>
</dbReference>
<evidence type="ECO:0000313" key="1">
    <source>
        <dbReference type="EMBL" id="SVA78734.1"/>
    </source>
</evidence>
<name>A0A381YP62_9ZZZZ</name>
<reference evidence="1" key="1">
    <citation type="submission" date="2018-05" db="EMBL/GenBank/DDBJ databases">
        <authorList>
            <person name="Lanie J.A."/>
            <person name="Ng W.-L."/>
            <person name="Kazmierczak K.M."/>
            <person name="Andrzejewski T.M."/>
            <person name="Davidsen T.M."/>
            <person name="Wayne K.J."/>
            <person name="Tettelin H."/>
            <person name="Glass J.I."/>
            <person name="Rusch D."/>
            <person name="Podicherti R."/>
            <person name="Tsui H.-C.T."/>
            <person name="Winkler M.E."/>
        </authorList>
    </citation>
    <scope>NUCLEOTIDE SEQUENCE</scope>
</reference>
<feature type="non-terminal residue" evidence="1">
    <location>
        <position position="1"/>
    </location>
</feature>
<organism evidence="1">
    <name type="scientific">marine metagenome</name>
    <dbReference type="NCBI Taxonomy" id="408172"/>
    <lineage>
        <taxon>unclassified sequences</taxon>
        <taxon>metagenomes</taxon>
        <taxon>ecological metagenomes</taxon>
    </lineage>
</organism>
<accession>A0A381YP62</accession>
<protein>
    <recommendedName>
        <fullName evidence="2">Secretion system C-terminal sorting domain-containing protein</fullName>
    </recommendedName>
</protein>
<proteinExistence type="predicted"/>
<gene>
    <name evidence="1" type="ORF">METZ01_LOCUS131588</name>
</gene>